<dbReference type="InterPro" id="IPR011257">
    <property type="entry name" value="DNA_glycosylase"/>
</dbReference>
<dbReference type="PROSITE" id="PS01155">
    <property type="entry name" value="ENDONUCLEASE_III_2"/>
    <property type="match status" value="1"/>
</dbReference>
<evidence type="ECO:0000256" key="7">
    <source>
        <dbReference type="ARBA" id="ARBA00023014"/>
    </source>
</evidence>
<dbReference type="GO" id="GO:0003677">
    <property type="term" value="F:DNA binding"/>
    <property type="evidence" value="ECO:0007669"/>
    <property type="project" value="UniProtKB-UniRule"/>
</dbReference>
<dbReference type="InterPro" id="IPR003265">
    <property type="entry name" value="HhH-GPD_domain"/>
</dbReference>
<name>A0A410P7B9_VELA1</name>
<dbReference type="Pfam" id="PF00730">
    <property type="entry name" value="HhH-GPD"/>
    <property type="match status" value="1"/>
</dbReference>
<feature type="binding site" evidence="12">
    <location>
        <position position="195"/>
    </location>
    <ligand>
        <name>[4Fe-4S] cluster</name>
        <dbReference type="ChEBI" id="CHEBI:49883"/>
    </ligand>
</feature>
<evidence type="ECO:0000256" key="1">
    <source>
        <dbReference type="ARBA" id="ARBA00008343"/>
    </source>
</evidence>
<dbReference type="NCBIfam" id="TIGR01083">
    <property type="entry name" value="nth"/>
    <property type="match status" value="1"/>
</dbReference>
<reference evidence="14 15" key="1">
    <citation type="submission" date="2017-01" db="EMBL/GenBank/DDBJ databases">
        <title>First insights into the biology of 'candidatus Vampirococcus archaeovorus'.</title>
        <authorList>
            <person name="Kizina J."/>
            <person name="Jordan S."/>
            <person name="Stueber K."/>
            <person name="Reinhardt R."/>
            <person name="Harder J."/>
        </authorList>
    </citation>
    <scope>NUCLEOTIDE SEQUENCE [LARGE SCALE GENOMIC DNA]</scope>
    <source>
        <strain evidence="14 15">LiM</strain>
    </source>
</reference>
<accession>A0A410P7B9</accession>
<keyword evidence="10 12" id="KW-0456">Lyase</keyword>
<dbReference type="HAMAP" id="MF_00942">
    <property type="entry name" value="Nth"/>
    <property type="match status" value="1"/>
</dbReference>
<dbReference type="Pfam" id="PF00633">
    <property type="entry name" value="HHH"/>
    <property type="match status" value="1"/>
</dbReference>
<dbReference type="InterPro" id="IPR004036">
    <property type="entry name" value="Endonuclease-III-like_CS2"/>
</dbReference>
<keyword evidence="15" id="KW-1185">Reference proteome</keyword>
<dbReference type="AlphaFoldDB" id="A0A410P7B9"/>
<feature type="domain" description="HhH-GPD" evidence="13">
    <location>
        <begin position="38"/>
        <end position="186"/>
    </location>
</feature>
<keyword evidence="11 12" id="KW-0326">Glycosidase</keyword>
<dbReference type="OrthoDB" id="9800977at2"/>
<evidence type="ECO:0000256" key="3">
    <source>
        <dbReference type="ARBA" id="ARBA00022723"/>
    </source>
</evidence>
<comment type="cofactor">
    <cofactor evidence="12">
        <name>[4Fe-4S] cluster</name>
        <dbReference type="ChEBI" id="CHEBI:49883"/>
    </cofactor>
    <text evidence="12">Binds 1 [4Fe-4S] cluster.</text>
</comment>
<dbReference type="CDD" id="cd00056">
    <property type="entry name" value="ENDO3c"/>
    <property type="match status" value="1"/>
</dbReference>
<evidence type="ECO:0000256" key="9">
    <source>
        <dbReference type="ARBA" id="ARBA00023204"/>
    </source>
</evidence>
<evidence type="ECO:0000313" key="14">
    <source>
        <dbReference type="EMBL" id="QAT17978.1"/>
    </source>
</evidence>
<dbReference type="KEGG" id="vai:BU251_01440"/>
<keyword evidence="14" id="KW-0540">Nuclease</keyword>
<keyword evidence="4 12" id="KW-0227">DNA damage</keyword>
<comment type="function">
    <text evidence="12">DNA repair enzyme that has both DNA N-glycosylase activity and AP-lyase activity. The DNA N-glycosylase activity releases various damaged pyrimidines from DNA by cleaving the N-glycosidic bond, leaving an AP (apurinic/apyrimidinic) site. The AP-lyase activity cleaves the phosphodiester bond 3' to the AP site by a beta-elimination, leaving a 3'-terminal unsaturated sugar and a product with a terminal 5'-phosphate.</text>
</comment>
<dbReference type="PANTHER" id="PTHR10359:SF18">
    <property type="entry name" value="ENDONUCLEASE III"/>
    <property type="match status" value="1"/>
</dbReference>
<dbReference type="GO" id="GO:0140078">
    <property type="term" value="F:class I DNA-(apurinic or apyrimidinic site) endonuclease activity"/>
    <property type="evidence" value="ECO:0007669"/>
    <property type="project" value="UniProtKB-EC"/>
</dbReference>
<keyword evidence="6 12" id="KW-0408">Iron</keyword>
<dbReference type="GO" id="GO:0006285">
    <property type="term" value="P:base-excision repair, AP site formation"/>
    <property type="evidence" value="ECO:0007669"/>
    <property type="project" value="TreeGrafter"/>
</dbReference>
<dbReference type="Proteomes" id="UP000287243">
    <property type="component" value="Chromosome"/>
</dbReference>
<evidence type="ECO:0000256" key="12">
    <source>
        <dbReference type="HAMAP-Rule" id="MF_00942"/>
    </source>
</evidence>
<dbReference type="PANTHER" id="PTHR10359">
    <property type="entry name" value="A/G-SPECIFIC ADENINE GLYCOSYLASE/ENDONUCLEASE III"/>
    <property type="match status" value="1"/>
</dbReference>
<dbReference type="GO" id="GO:0051539">
    <property type="term" value="F:4 iron, 4 sulfur cluster binding"/>
    <property type="evidence" value="ECO:0007669"/>
    <property type="project" value="UniProtKB-UniRule"/>
</dbReference>
<evidence type="ECO:0000256" key="6">
    <source>
        <dbReference type="ARBA" id="ARBA00023004"/>
    </source>
</evidence>
<keyword evidence="2 12" id="KW-0004">4Fe-4S</keyword>
<feature type="binding site" evidence="12">
    <location>
        <position position="198"/>
    </location>
    <ligand>
        <name>[4Fe-4S] cluster</name>
        <dbReference type="ChEBI" id="CHEBI:49883"/>
    </ligand>
</feature>
<dbReference type="PIRSF" id="PIRSF001435">
    <property type="entry name" value="Nth"/>
    <property type="match status" value="1"/>
</dbReference>
<dbReference type="InterPro" id="IPR003651">
    <property type="entry name" value="Endonuclease3_FeS-loop_motif"/>
</dbReference>
<dbReference type="EC" id="4.2.99.18" evidence="12"/>
<evidence type="ECO:0000256" key="2">
    <source>
        <dbReference type="ARBA" id="ARBA00022485"/>
    </source>
</evidence>
<comment type="catalytic activity">
    <reaction evidence="12">
        <text>2'-deoxyribonucleotide-(2'-deoxyribose 5'-phosphate)-2'-deoxyribonucleotide-DNA = a 3'-end 2'-deoxyribonucleotide-(2,3-dehydro-2,3-deoxyribose 5'-phosphate)-DNA + a 5'-end 5'-phospho-2'-deoxyribonucleoside-DNA + H(+)</text>
        <dbReference type="Rhea" id="RHEA:66592"/>
        <dbReference type="Rhea" id="RHEA-COMP:13180"/>
        <dbReference type="Rhea" id="RHEA-COMP:16897"/>
        <dbReference type="Rhea" id="RHEA-COMP:17067"/>
        <dbReference type="ChEBI" id="CHEBI:15378"/>
        <dbReference type="ChEBI" id="CHEBI:136412"/>
        <dbReference type="ChEBI" id="CHEBI:157695"/>
        <dbReference type="ChEBI" id="CHEBI:167181"/>
        <dbReference type="EC" id="4.2.99.18"/>
    </reaction>
</comment>
<protein>
    <recommendedName>
        <fullName evidence="12">Endonuclease III</fullName>
        <ecNumber evidence="12">4.2.99.18</ecNumber>
    </recommendedName>
    <alternativeName>
        <fullName evidence="12">DNA-(apurinic or apyrimidinic site) lyase</fullName>
    </alternativeName>
</protein>
<organism evidence="14 15">
    <name type="scientific">Velamenicoccus archaeovorus</name>
    <dbReference type="NCBI Taxonomy" id="1930593"/>
    <lineage>
        <taxon>Bacteria</taxon>
        <taxon>Pseudomonadati</taxon>
        <taxon>Candidatus Omnitrophota</taxon>
        <taxon>Candidatus Velamenicoccus</taxon>
    </lineage>
</organism>
<feature type="binding site" evidence="12">
    <location>
        <position position="188"/>
    </location>
    <ligand>
        <name>[4Fe-4S] cluster</name>
        <dbReference type="ChEBI" id="CHEBI:49883"/>
    </ligand>
</feature>
<dbReference type="GO" id="GO:0019104">
    <property type="term" value="F:DNA N-glycosylase activity"/>
    <property type="evidence" value="ECO:0007669"/>
    <property type="project" value="UniProtKB-UniRule"/>
</dbReference>
<dbReference type="InterPro" id="IPR005759">
    <property type="entry name" value="Nth"/>
</dbReference>
<dbReference type="SMART" id="SM00478">
    <property type="entry name" value="ENDO3c"/>
    <property type="match status" value="1"/>
</dbReference>
<dbReference type="FunFam" id="1.10.340.30:FF:000001">
    <property type="entry name" value="Endonuclease III"/>
    <property type="match status" value="1"/>
</dbReference>
<feature type="binding site" evidence="12">
    <location>
        <position position="204"/>
    </location>
    <ligand>
        <name>[4Fe-4S] cluster</name>
        <dbReference type="ChEBI" id="CHEBI:49883"/>
    </ligand>
</feature>
<evidence type="ECO:0000256" key="4">
    <source>
        <dbReference type="ARBA" id="ARBA00022763"/>
    </source>
</evidence>
<dbReference type="SMART" id="SM00525">
    <property type="entry name" value="FES"/>
    <property type="match status" value="1"/>
</dbReference>
<sequence>MHGARADEVIKRLKKKYPSARIALHSRNPLELLVATILSAQCTDARVNLVTEGLFEKYRTAQDYAEAEPATLEQEVRSAGFYRHKAKNIISAAKKIVADFHGEVPRTMPELLTLPGVARKTANVVLYSAFGKNEGIAVDTHVMRTSRRLGLTEHDDPVRIEEDLMRRVPRREWGDFSLRLILHGRQTCMARAPKCPVCILASVCPSKKIFFPGSSALLKETHGTP</sequence>
<evidence type="ECO:0000256" key="5">
    <source>
        <dbReference type="ARBA" id="ARBA00022801"/>
    </source>
</evidence>
<dbReference type="FunFam" id="1.10.1670.10:FF:000001">
    <property type="entry name" value="Endonuclease III"/>
    <property type="match status" value="1"/>
</dbReference>
<keyword evidence="14" id="KW-0255">Endonuclease</keyword>
<dbReference type="RefSeq" id="WP_128700935.1">
    <property type="nucleotide sequence ID" value="NZ_CP019384.1"/>
</dbReference>
<evidence type="ECO:0000259" key="13">
    <source>
        <dbReference type="SMART" id="SM00478"/>
    </source>
</evidence>
<proteinExistence type="inferred from homology"/>
<keyword evidence="3 12" id="KW-0479">Metal-binding</keyword>
<evidence type="ECO:0000256" key="11">
    <source>
        <dbReference type="ARBA" id="ARBA00023295"/>
    </source>
</evidence>
<dbReference type="SUPFAM" id="SSF48150">
    <property type="entry name" value="DNA-glycosylase"/>
    <property type="match status" value="1"/>
</dbReference>
<dbReference type="Gene3D" id="1.10.1670.10">
    <property type="entry name" value="Helix-hairpin-Helix base-excision DNA repair enzymes (C-terminal)"/>
    <property type="match status" value="1"/>
</dbReference>
<dbReference type="InterPro" id="IPR023170">
    <property type="entry name" value="HhH_base_excis_C"/>
</dbReference>
<keyword evidence="7 12" id="KW-0411">Iron-sulfur</keyword>
<evidence type="ECO:0000256" key="10">
    <source>
        <dbReference type="ARBA" id="ARBA00023239"/>
    </source>
</evidence>
<evidence type="ECO:0000313" key="15">
    <source>
        <dbReference type="Proteomes" id="UP000287243"/>
    </source>
</evidence>
<dbReference type="GO" id="GO:0046872">
    <property type="term" value="F:metal ion binding"/>
    <property type="evidence" value="ECO:0007669"/>
    <property type="project" value="UniProtKB-KW"/>
</dbReference>
<evidence type="ECO:0000256" key="8">
    <source>
        <dbReference type="ARBA" id="ARBA00023125"/>
    </source>
</evidence>
<keyword evidence="5 12" id="KW-0378">Hydrolase</keyword>
<dbReference type="InterPro" id="IPR000445">
    <property type="entry name" value="HhH_motif"/>
</dbReference>
<gene>
    <name evidence="12" type="primary">nth</name>
    <name evidence="14" type="ORF">BU251_01440</name>
</gene>
<keyword evidence="9 12" id="KW-0234">DNA repair</keyword>
<comment type="similarity">
    <text evidence="1 12">Belongs to the Nth/MutY family.</text>
</comment>
<dbReference type="Gene3D" id="1.10.340.30">
    <property type="entry name" value="Hypothetical protein, domain 2"/>
    <property type="match status" value="1"/>
</dbReference>
<dbReference type="EMBL" id="CP019384">
    <property type="protein sequence ID" value="QAT17978.1"/>
    <property type="molecule type" value="Genomic_DNA"/>
</dbReference>
<keyword evidence="8 12" id="KW-0238">DNA-binding</keyword>